<sequence>MDKKKINYSVEEVRLILFAQCIFERDNYISIVPMSYIKYDKSSTDCIQPKHKLDFEPNHKYRVKWFECNSRGIKCDDPKCKHQFSEWSAKLHVLGETPMAVKRYAKDLRRIRFKPEKLKSSTSGSDVLADKTEEKCKDLVKVKKEVHDARLAAKQQQSQKQLEIWDKRFGTNHHTSLSVTQSLQRKSTAVSPLQTCPHINSIDSSGSRFYSTSGVSGQTVTSTNTSINASNTDALDDDGMAALNKMIEEQENDQKKSKSKTKKVVPETESNLHYTSSGSFDCTETTLSVNKQGKGVMRPKSSTEKNSSVAIRKIDVIDPQKDDDCTLRMDASRNLVIPSTSNYEYHTVGNERGTSSTLLQEASSGELDNDDPEDARENQNSPRPNGMSNEPNDYMKMLQRQMRGYEFDPATSVEARRPLKRKAALIVNAITMYKDKSRPEYAEAKKRYKMSSGMAHLGQGVKAHPVAISVLKSEKNPEKYLKAVVLHFYPLSILGNLSFEPEQVEEKFWIPGRSPPHQFEKKKLDLILKPILEYILSKKKEYTRQLKEYEKQKKRLEEESQEKTANEELKKLQKFLKSEITIVSKEDDEKDGEASLSVSNMSNGKDKHLPSFWIPSKTPEARETILEKPDKNIYCPMSGRILKLKDLLPIKFTEVNDPDDKKSLIVKTARYMCPITRDVLSNSTPCAVIRTTGDVITMECVEKIIKKDWINPLDSTKLTEGDIIPLQRGGTGYSAANTDLEGKHERPVLQA</sequence>
<comment type="caution">
    <text evidence="1">The sequence shown here is derived from an EMBL/GenBank/DDBJ whole genome shotgun (WGS) entry which is preliminary data.</text>
</comment>
<accession>A0ACC2N0R5</accession>
<evidence type="ECO:0000313" key="2">
    <source>
        <dbReference type="Proteomes" id="UP001239111"/>
    </source>
</evidence>
<name>A0ACC2N0R5_9HYME</name>
<organism evidence="1 2">
    <name type="scientific">Eretmocerus hayati</name>
    <dbReference type="NCBI Taxonomy" id="131215"/>
    <lineage>
        <taxon>Eukaryota</taxon>
        <taxon>Metazoa</taxon>
        <taxon>Ecdysozoa</taxon>
        <taxon>Arthropoda</taxon>
        <taxon>Hexapoda</taxon>
        <taxon>Insecta</taxon>
        <taxon>Pterygota</taxon>
        <taxon>Neoptera</taxon>
        <taxon>Endopterygota</taxon>
        <taxon>Hymenoptera</taxon>
        <taxon>Apocrita</taxon>
        <taxon>Proctotrupomorpha</taxon>
        <taxon>Chalcidoidea</taxon>
        <taxon>Aphelinidae</taxon>
        <taxon>Aphelininae</taxon>
        <taxon>Eretmocerus</taxon>
    </lineage>
</organism>
<proteinExistence type="predicted"/>
<dbReference type="Proteomes" id="UP001239111">
    <property type="component" value="Chromosome 4"/>
</dbReference>
<dbReference type="EMBL" id="CM056744">
    <property type="protein sequence ID" value="KAJ8664597.1"/>
    <property type="molecule type" value="Genomic_DNA"/>
</dbReference>
<gene>
    <name evidence="1" type="ORF">QAD02_006259</name>
</gene>
<keyword evidence="2" id="KW-1185">Reference proteome</keyword>
<evidence type="ECO:0000313" key="1">
    <source>
        <dbReference type="EMBL" id="KAJ8664597.1"/>
    </source>
</evidence>
<reference evidence="1" key="1">
    <citation type="submission" date="2023-04" db="EMBL/GenBank/DDBJ databases">
        <title>A chromosome-level genome assembly of the parasitoid wasp Eretmocerus hayati.</title>
        <authorList>
            <person name="Zhong Y."/>
            <person name="Liu S."/>
            <person name="Liu Y."/>
        </authorList>
    </citation>
    <scope>NUCLEOTIDE SEQUENCE</scope>
    <source>
        <strain evidence="1">ZJU_SS_LIU_2023</strain>
    </source>
</reference>
<protein>
    <submittedName>
        <fullName evidence="1">Uncharacterized protein</fullName>
    </submittedName>
</protein>